<evidence type="ECO:0000256" key="2">
    <source>
        <dbReference type="ARBA" id="ARBA00022679"/>
    </source>
</evidence>
<dbReference type="SUPFAM" id="SSF53756">
    <property type="entry name" value="UDP-Glycosyltransferase/glycogen phosphorylase"/>
    <property type="match status" value="1"/>
</dbReference>
<dbReference type="GO" id="GO:0008713">
    <property type="term" value="F:ADP-heptose-lipopolysaccharide heptosyltransferase activity"/>
    <property type="evidence" value="ECO:0007669"/>
    <property type="project" value="TreeGrafter"/>
</dbReference>
<accession>A0A231HF73</accession>
<keyword evidence="1" id="KW-0328">Glycosyltransferase</keyword>
<keyword evidence="2 3" id="KW-0808">Transferase</keyword>
<dbReference type="GO" id="GO:0009244">
    <property type="term" value="P:lipopolysaccharide core region biosynthetic process"/>
    <property type="evidence" value="ECO:0007669"/>
    <property type="project" value="TreeGrafter"/>
</dbReference>
<comment type="caution">
    <text evidence="3">The sequence shown here is derived from an EMBL/GenBank/DDBJ whole genome shotgun (WGS) entry which is preliminary data.</text>
</comment>
<dbReference type="EMBL" id="NGAF01000001">
    <property type="protein sequence ID" value="OXR47337.1"/>
    <property type="molecule type" value="Genomic_DNA"/>
</dbReference>
<proteinExistence type="predicted"/>
<reference evidence="3 4" key="1">
    <citation type="submission" date="2017-07" db="EMBL/GenBank/DDBJ databases">
        <title>First draft Genome Sequence of Nocardia cerradoensis isolated from human infection.</title>
        <authorList>
            <person name="Carrasco G."/>
        </authorList>
    </citation>
    <scope>NUCLEOTIDE SEQUENCE [LARGE SCALE GENOMIC DNA]</scope>
    <source>
        <strain evidence="3 4">CNM20130759</strain>
    </source>
</reference>
<protein>
    <submittedName>
        <fullName evidence="3">Lipopolysaccharide core heptosyltransferase RfaQ</fullName>
        <ecNumber evidence="3">2.-.-.-</ecNumber>
    </submittedName>
</protein>
<dbReference type="Proteomes" id="UP000215506">
    <property type="component" value="Unassembled WGS sequence"/>
</dbReference>
<name>A0A231HF73_9NOCA</name>
<dbReference type="AlphaFoldDB" id="A0A231HF73"/>
<dbReference type="PANTHER" id="PTHR30160:SF1">
    <property type="entry name" value="LIPOPOLYSACCHARIDE 1,2-N-ACETYLGLUCOSAMINETRANSFERASE-RELATED"/>
    <property type="match status" value="1"/>
</dbReference>
<organism evidence="3 4">
    <name type="scientific">Nocardia cerradoensis</name>
    <dbReference type="NCBI Taxonomy" id="85688"/>
    <lineage>
        <taxon>Bacteria</taxon>
        <taxon>Bacillati</taxon>
        <taxon>Actinomycetota</taxon>
        <taxon>Actinomycetes</taxon>
        <taxon>Mycobacteriales</taxon>
        <taxon>Nocardiaceae</taxon>
        <taxon>Nocardia</taxon>
    </lineage>
</organism>
<dbReference type="GO" id="GO:0005829">
    <property type="term" value="C:cytosol"/>
    <property type="evidence" value="ECO:0007669"/>
    <property type="project" value="TreeGrafter"/>
</dbReference>
<sequence>MGVTLVLRALGLGDLLTAVPALRALRAARGDDHLVLAAPRWLAPMAELADCVDEVLPTAGLGELRWDRPSPELAVNLHGSGPQSIADLMTVRTRRLITHRHPDFPEVTGPAWPEDVHEVQRWCRLLGSAGIPADPGRLGIRRPSVEAPVGRVVVHPGGSSRARRWPPERFAAVAAHLRRLGYRIVVTGNADEAALAAQVADAAGLPRNSVRAGALTLTELAALVANAALVISGDTGVGHLASAFGTPSVVIFGPTPPAWWGPPPDPAHIALWAGHIGDPHGAEPDPGLLRIQPVEVIVAAIRQLRCLRSDSGGIAPSFQSRTDSTERGETMSQKVNPIQVQKYLSGVDYPCDRRDIVRAARNNGAGAEIVDALESMPDRMFDGPNAVSEAVS</sequence>
<dbReference type="InterPro" id="IPR002201">
    <property type="entry name" value="Glyco_trans_9"/>
</dbReference>
<dbReference type="PANTHER" id="PTHR30160">
    <property type="entry name" value="TETRAACYLDISACCHARIDE 4'-KINASE-RELATED"/>
    <property type="match status" value="1"/>
</dbReference>
<dbReference type="CDD" id="cd03789">
    <property type="entry name" value="GT9_LPS_heptosyltransferase"/>
    <property type="match status" value="1"/>
</dbReference>
<dbReference type="EC" id="2.-.-.-" evidence="3"/>
<dbReference type="Pfam" id="PF11387">
    <property type="entry name" value="DUF2795"/>
    <property type="match status" value="1"/>
</dbReference>
<evidence type="ECO:0000313" key="4">
    <source>
        <dbReference type="Proteomes" id="UP000215506"/>
    </source>
</evidence>
<evidence type="ECO:0000313" key="3">
    <source>
        <dbReference type="EMBL" id="OXR47337.1"/>
    </source>
</evidence>
<gene>
    <name evidence="3" type="primary">rfaQ_2</name>
    <name evidence="3" type="ORF">B7C42_00460</name>
</gene>
<dbReference type="Gene3D" id="3.40.50.2000">
    <property type="entry name" value="Glycogen Phosphorylase B"/>
    <property type="match status" value="2"/>
</dbReference>
<dbReference type="InterPro" id="IPR051199">
    <property type="entry name" value="LPS_LOS_Heptosyltrfase"/>
</dbReference>
<evidence type="ECO:0000256" key="1">
    <source>
        <dbReference type="ARBA" id="ARBA00022676"/>
    </source>
</evidence>
<dbReference type="InterPro" id="IPR021527">
    <property type="entry name" value="DUF2795"/>
</dbReference>
<keyword evidence="4" id="KW-1185">Reference proteome</keyword>
<dbReference type="Pfam" id="PF01075">
    <property type="entry name" value="Glyco_transf_9"/>
    <property type="match status" value="1"/>
</dbReference>